<proteinExistence type="predicted"/>
<comment type="caution">
    <text evidence="2">The sequence shown here is derived from an EMBL/GenBank/DDBJ whole genome shotgun (WGS) entry which is preliminary data.</text>
</comment>
<feature type="region of interest" description="Disordered" evidence="1">
    <location>
        <begin position="82"/>
        <end position="105"/>
    </location>
</feature>
<accession>A0A9W6Y8J7</accession>
<evidence type="ECO:0000313" key="3">
    <source>
        <dbReference type="Proteomes" id="UP001165121"/>
    </source>
</evidence>
<dbReference type="AlphaFoldDB" id="A0A9W6Y8J7"/>
<dbReference type="Proteomes" id="UP001165121">
    <property type="component" value="Unassembled WGS sequence"/>
</dbReference>
<evidence type="ECO:0000256" key="1">
    <source>
        <dbReference type="SAM" id="MobiDB-lite"/>
    </source>
</evidence>
<reference evidence="2" key="1">
    <citation type="submission" date="2023-04" db="EMBL/GenBank/DDBJ databases">
        <title>Phytophthora fragariaefolia NBRC 109709.</title>
        <authorList>
            <person name="Ichikawa N."/>
            <person name="Sato H."/>
            <person name="Tonouchi N."/>
        </authorList>
    </citation>
    <scope>NUCLEOTIDE SEQUENCE</scope>
    <source>
        <strain evidence="2">NBRC 109709</strain>
    </source>
</reference>
<protein>
    <submittedName>
        <fullName evidence="2">Unnamed protein product</fullName>
    </submittedName>
</protein>
<gene>
    <name evidence="2" type="ORF">Pfra01_002328900</name>
</gene>
<dbReference type="OrthoDB" id="128492at2759"/>
<sequence>MNVTSVVITEKAVRHQRWKELLLLHLIRNSIKERSYITVASLHDPVNSAWQRLYDEGRPGSFVAAVSLPPASFATLLGEFPSSTSSNGAQDNEPDRPNYGSYMLF</sequence>
<organism evidence="2 3">
    <name type="scientific">Phytophthora fragariaefolia</name>
    <dbReference type="NCBI Taxonomy" id="1490495"/>
    <lineage>
        <taxon>Eukaryota</taxon>
        <taxon>Sar</taxon>
        <taxon>Stramenopiles</taxon>
        <taxon>Oomycota</taxon>
        <taxon>Peronosporomycetes</taxon>
        <taxon>Peronosporales</taxon>
        <taxon>Peronosporaceae</taxon>
        <taxon>Phytophthora</taxon>
    </lineage>
</organism>
<evidence type="ECO:0000313" key="2">
    <source>
        <dbReference type="EMBL" id="GMF55330.1"/>
    </source>
</evidence>
<keyword evidence="3" id="KW-1185">Reference proteome</keyword>
<dbReference type="EMBL" id="BSXT01003697">
    <property type="protein sequence ID" value="GMF55330.1"/>
    <property type="molecule type" value="Genomic_DNA"/>
</dbReference>
<name>A0A9W6Y8J7_9STRA</name>